<evidence type="ECO:0000313" key="1">
    <source>
        <dbReference type="EMBL" id="KAK9874274.1"/>
    </source>
</evidence>
<keyword evidence="2" id="KW-1185">Reference proteome</keyword>
<dbReference type="EMBL" id="JARQZJ010000031">
    <property type="protein sequence ID" value="KAK9874274.1"/>
    <property type="molecule type" value="Genomic_DNA"/>
</dbReference>
<gene>
    <name evidence="1" type="ORF">WA026_002627</name>
</gene>
<comment type="caution">
    <text evidence="1">The sequence shown here is derived from an EMBL/GenBank/DDBJ whole genome shotgun (WGS) entry which is preliminary data.</text>
</comment>
<organism evidence="1 2">
    <name type="scientific">Henosepilachna vigintioctopunctata</name>
    <dbReference type="NCBI Taxonomy" id="420089"/>
    <lineage>
        <taxon>Eukaryota</taxon>
        <taxon>Metazoa</taxon>
        <taxon>Ecdysozoa</taxon>
        <taxon>Arthropoda</taxon>
        <taxon>Hexapoda</taxon>
        <taxon>Insecta</taxon>
        <taxon>Pterygota</taxon>
        <taxon>Neoptera</taxon>
        <taxon>Endopterygota</taxon>
        <taxon>Coleoptera</taxon>
        <taxon>Polyphaga</taxon>
        <taxon>Cucujiformia</taxon>
        <taxon>Coccinelloidea</taxon>
        <taxon>Coccinellidae</taxon>
        <taxon>Epilachninae</taxon>
        <taxon>Epilachnini</taxon>
        <taxon>Henosepilachna</taxon>
    </lineage>
</organism>
<dbReference type="AlphaFoldDB" id="A0AAW1U4I8"/>
<proteinExistence type="predicted"/>
<accession>A0AAW1U4I8</accession>
<dbReference type="Proteomes" id="UP001431783">
    <property type="component" value="Unassembled WGS sequence"/>
</dbReference>
<reference evidence="1 2" key="1">
    <citation type="submission" date="2023-03" db="EMBL/GenBank/DDBJ databases">
        <title>Genome insight into feeding habits of ladybird beetles.</title>
        <authorList>
            <person name="Li H.-S."/>
            <person name="Huang Y.-H."/>
            <person name="Pang H."/>
        </authorList>
    </citation>
    <scope>NUCLEOTIDE SEQUENCE [LARGE SCALE GENOMIC DNA]</scope>
    <source>
        <strain evidence="1">SYSU_2023b</strain>
        <tissue evidence="1">Whole body</tissue>
    </source>
</reference>
<sequence length="73" mass="8533">NNCPPEKYVEYGEQEIERLCARFRLNANKIENSFRDYLENSTTIPKDLNPLINYTKLIPCSSGEYERGFSHMA</sequence>
<feature type="non-terminal residue" evidence="1">
    <location>
        <position position="1"/>
    </location>
</feature>
<name>A0AAW1U4I8_9CUCU</name>
<protein>
    <submittedName>
        <fullName evidence="1">Uncharacterized protein</fullName>
    </submittedName>
</protein>
<evidence type="ECO:0000313" key="2">
    <source>
        <dbReference type="Proteomes" id="UP001431783"/>
    </source>
</evidence>